<dbReference type="PATRIC" id="fig|1297742.4.peg.1445"/>
<dbReference type="Proteomes" id="UP000009026">
    <property type="component" value="Chromosome"/>
</dbReference>
<dbReference type="OrthoDB" id="9811373at2"/>
<name>A0A0H4WT69_9BACT</name>
<keyword evidence="2 5" id="KW-0812">Transmembrane</keyword>
<dbReference type="eggNOG" id="COG3795">
    <property type="taxonomic scope" value="Bacteria"/>
</dbReference>
<protein>
    <submittedName>
        <fullName evidence="6">Arginine/ornithine antiporter ArcD</fullName>
    </submittedName>
</protein>
<gene>
    <name evidence="6" type="ORF">A176_001427</name>
</gene>
<keyword evidence="3 5" id="KW-1133">Transmembrane helix</keyword>
<evidence type="ECO:0000256" key="1">
    <source>
        <dbReference type="ARBA" id="ARBA00004141"/>
    </source>
</evidence>
<keyword evidence="7" id="KW-1185">Reference proteome</keyword>
<reference evidence="6 7" key="1">
    <citation type="journal article" date="2016" name="PLoS ONE">
        <title>Complete Genome Sequence and Comparative Genomics of a Novel Myxobacterium Myxococcus hansupus.</title>
        <authorList>
            <person name="Sharma G."/>
            <person name="Narwani T."/>
            <person name="Subramanian S."/>
        </authorList>
    </citation>
    <scope>NUCLEOTIDE SEQUENCE [LARGE SCALE GENOMIC DNA]</scope>
    <source>
        <strain evidence="7">mixupus</strain>
    </source>
</reference>
<sequence>MLWLGRIFSGLVAALLTLSAVQKLNPSPEALQGFQTFGYSAEVLLPIGVVELLCVLVYLVPRTSVLGAILITGYLGGATATHVRVSDAFIVPILLGVVAWAGLFLRDARIRDLLPLRR</sequence>
<dbReference type="InterPro" id="IPR032808">
    <property type="entry name" value="DoxX"/>
</dbReference>
<keyword evidence="4 5" id="KW-0472">Membrane</keyword>
<organism evidence="6 7">
    <name type="scientific">Pseudomyxococcus hansupus</name>
    <dbReference type="NCBI Taxonomy" id="1297742"/>
    <lineage>
        <taxon>Bacteria</taxon>
        <taxon>Pseudomonadati</taxon>
        <taxon>Myxococcota</taxon>
        <taxon>Myxococcia</taxon>
        <taxon>Myxococcales</taxon>
        <taxon>Cystobacterineae</taxon>
        <taxon>Myxococcaceae</taxon>
        <taxon>Pseudomyxococcus</taxon>
    </lineage>
</organism>
<dbReference type="STRING" id="1297742.A176_001427"/>
<dbReference type="EMBL" id="CP012109">
    <property type="protein sequence ID" value="AKQ64515.1"/>
    <property type="molecule type" value="Genomic_DNA"/>
</dbReference>
<evidence type="ECO:0000256" key="4">
    <source>
        <dbReference type="ARBA" id="ARBA00023136"/>
    </source>
</evidence>
<comment type="subcellular location">
    <subcellularLocation>
        <location evidence="1">Membrane</location>
        <topology evidence="1">Multi-pass membrane protein</topology>
    </subcellularLocation>
</comment>
<evidence type="ECO:0000256" key="2">
    <source>
        <dbReference type="ARBA" id="ARBA00022692"/>
    </source>
</evidence>
<feature type="transmembrane region" description="Helical" evidence="5">
    <location>
        <begin position="89"/>
        <end position="108"/>
    </location>
</feature>
<evidence type="ECO:0000313" key="6">
    <source>
        <dbReference type="EMBL" id="AKQ64515.1"/>
    </source>
</evidence>
<feature type="transmembrane region" description="Helical" evidence="5">
    <location>
        <begin position="39"/>
        <end position="60"/>
    </location>
</feature>
<evidence type="ECO:0000256" key="3">
    <source>
        <dbReference type="ARBA" id="ARBA00022989"/>
    </source>
</evidence>
<evidence type="ECO:0000256" key="5">
    <source>
        <dbReference type="SAM" id="Phobius"/>
    </source>
</evidence>
<proteinExistence type="predicted"/>
<accession>A0A0H4WT69</accession>
<dbReference type="Pfam" id="PF13564">
    <property type="entry name" value="DoxX_2"/>
    <property type="match status" value="1"/>
</dbReference>
<evidence type="ECO:0000313" key="7">
    <source>
        <dbReference type="Proteomes" id="UP000009026"/>
    </source>
</evidence>
<feature type="transmembrane region" description="Helical" evidence="5">
    <location>
        <begin position="65"/>
        <end position="83"/>
    </location>
</feature>
<dbReference type="AlphaFoldDB" id="A0A0H4WT69"/>
<dbReference type="KEGG" id="mym:A176_001427"/>
<dbReference type="GO" id="GO:0016020">
    <property type="term" value="C:membrane"/>
    <property type="evidence" value="ECO:0007669"/>
    <property type="project" value="UniProtKB-SubCell"/>
</dbReference>